<keyword evidence="2" id="KW-1185">Reference proteome</keyword>
<evidence type="ECO:0000313" key="2">
    <source>
        <dbReference type="Proteomes" id="UP000001596"/>
    </source>
</evidence>
<keyword evidence="1" id="KW-0614">Plasmid</keyword>
<accession>B9K5X5</accession>
<organism evidence="1 2">
    <name type="scientific">Allorhizobium ampelinum (strain ATCC BAA-846 / DSM 112012 / S4)</name>
    <name type="common">Agrobacterium vitis (strain S4)</name>
    <dbReference type="NCBI Taxonomy" id="311402"/>
    <lineage>
        <taxon>Bacteria</taxon>
        <taxon>Pseudomonadati</taxon>
        <taxon>Pseudomonadota</taxon>
        <taxon>Alphaproteobacteria</taxon>
        <taxon>Hyphomicrobiales</taxon>
        <taxon>Rhizobiaceae</taxon>
        <taxon>Rhizobium/Agrobacterium group</taxon>
        <taxon>Allorhizobium</taxon>
        <taxon>Allorhizobium ampelinum</taxon>
    </lineage>
</organism>
<dbReference type="KEGG" id="avi:Avi_7695"/>
<dbReference type="Proteomes" id="UP000001596">
    <property type="component" value="Plasmid pAtS4e"/>
</dbReference>
<dbReference type="EMBL" id="CP000638">
    <property type="protein sequence ID" value="ACM40273.1"/>
    <property type="molecule type" value="Genomic_DNA"/>
</dbReference>
<sequence>MSSVAFKVLSTVNAPYGTDLSAAQLASKISDFASVENVDASAFSFYSEVKADLQQQFLDEKGIDKEVAFEIAQTFLQLAGYPLALEHRTENRFPLFGPMPKPTLIPQA</sequence>
<gene>
    <name evidence="1" type="ordered locus">Avi_7695</name>
</gene>
<geneLocation type="plasmid" evidence="1 2">
    <name>pAtS4e</name>
</geneLocation>
<evidence type="ECO:0000313" key="1">
    <source>
        <dbReference type="EMBL" id="ACM40273.1"/>
    </source>
</evidence>
<name>B9K5X5_ALLAM</name>
<dbReference type="eggNOG" id="ENOG50337HW">
    <property type="taxonomic scope" value="Bacteria"/>
</dbReference>
<dbReference type="RefSeq" id="WP_015918714.1">
    <property type="nucleotide sequence ID" value="NC_011981.1"/>
</dbReference>
<reference evidence="1 2" key="1">
    <citation type="journal article" date="2009" name="J. Bacteriol.">
        <title>Genome sequences of three Agrobacterium biovars help elucidate the evolution of multichromosome genomes in bacteria.</title>
        <authorList>
            <person name="Slater S.C."/>
            <person name="Goldman B.S."/>
            <person name="Goodner B."/>
            <person name="Setubal J.C."/>
            <person name="Farrand S.K."/>
            <person name="Nester E.W."/>
            <person name="Burr T.J."/>
            <person name="Banta L."/>
            <person name="Dickerman A.W."/>
            <person name="Paulsen I."/>
            <person name="Otten L."/>
            <person name="Suen G."/>
            <person name="Welch R."/>
            <person name="Almeida N.F."/>
            <person name="Arnold F."/>
            <person name="Burton O.T."/>
            <person name="Du Z."/>
            <person name="Ewing A."/>
            <person name="Godsy E."/>
            <person name="Heisel S."/>
            <person name="Houmiel K.L."/>
            <person name="Jhaveri J."/>
            <person name="Lu J."/>
            <person name="Miller N.M."/>
            <person name="Norton S."/>
            <person name="Chen Q."/>
            <person name="Phoolcharoen W."/>
            <person name="Ohlin V."/>
            <person name="Ondrusek D."/>
            <person name="Pride N."/>
            <person name="Stricklin S.L."/>
            <person name="Sun J."/>
            <person name="Wheeler C."/>
            <person name="Wilson L."/>
            <person name="Zhu H."/>
            <person name="Wood D.W."/>
        </authorList>
    </citation>
    <scope>NUCLEOTIDE SEQUENCE [LARGE SCALE GENOMIC DNA]</scope>
    <source>
        <strain evidence="2">S4 / ATCC BAA-846</strain>
        <plasmid evidence="1 2">pAtS4e</plasmid>
    </source>
</reference>
<proteinExistence type="predicted"/>
<dbReference type="HOGENOM" id="CLU_174069_0_0_5"/>
<protein>
    <submittedName>
        <fullName evidence="1">Uncharacterized protein</fullName>
    </submittedName>
</protein>
<dbReference type="AlphaFoldDB" id="B9K5X5"/>